<dbReference type="GO" id="GO:0016926">
    <property type="term" value="P:protein desumoylation"/>
    <property type="evidence" value="ECO:0007669"/>
    <property type="project" value="TreeGrafter"/>
</dbReference>
<dbReference type="InterPro" id="IPR003653">
    <property type="entry name" value="Peptidase_C48_C"/>
</dbReference>
<name>A0A9K3L6I0_9STRA</name>
<keyword evidence="6" id="KW-1185">Reference proteome</keyword>
<dbReference type="GO" id="GO:0005634">
    <property type="term" value="C:nucleus"/>
    <property type="evidence" value="ECO:0007669"/>
    <property type="project" value="TreeGrafter"/>
</dbReference>
<comment type="caution">
    <text evidence="5">The sequence shown here is derived from an EMBL/GenBank/DDBJ whole genome shotgun (WGS) entry which is preliminary data.</text>
</comment>
<organism evidence="5 6">
    <name type="scientific">Nitzschia inconspicua</name>
    <dbReference type="NCBI Taxonomy" id="303405"/>
    <lineage>
        <taxon>Eukaryota</taxon>
        <taxon>Sar</taxon>
        <taxon>Stramenopiles</taxon>
        <taxon>Ochrophyta</taxon>
        <taxon>Bacillariophyta</taxon>
        <taxon>Bacillariophyceae</taxon>
        <taxon>Bacillariophycidae</taxon>
        <taxon>Bacillariales</taxon>
        <taxon>Bacillariaceae</taxon>
        <taxon>Nitzschia</taxon>
    </lineage>
</organism>
<keyword evidence="2" id="KW-0378">Hydrolase</keyword>
<reference evidence="5" key="1">
    <citation type="journal article" date="2021" name="Sci. Rep.">
        <title>Diploid genomic architecture of Nitzschia inconspicua, an elite biomass production diatom.</title>
        <authorList>
            <person name="Oliver A."/>
            <person name="Podell S."/>
            <person name="Pinowska A."/>
            <person name="Traller J.C."/>
            <person name="Smith S.R."/>
            <person name="McClure R."/>
            <person name="Beliaev A."/>
            <person name="Bohutskyi P."/>
            <person name="Hill E.A."/>
            <person name="Rabines A."/>
            <person name="Zheng H."/>
            <person name="Allen L.Z."/>
            <person name="Kuo A."/>
            <person name="Grigoriev I.V."/>
            <person name="Allen A.E."/>
            <person name="Hazlebeck D."/>
            <person name="Allen E.E."/>
        </authorList>
    </citation>
    <scope>NUCLEOTIDE SEQUENCE</scope>
    <source>
        <strain evidence="5">Hildebrandi</strain>
    </source>
</reference>
<evidence type="ECO:0000256" key="2">
    <source>
        <dbReference type="ARBA" id="ARBA00022801"/>
    </source>
</evidence>
<evidence type="ECO:0000259" key="4">
    <source>
        <dbReference type="PROSITE" id="PS50600"/>
    </source>
</evidence>
<proteinExistence type="predicted"/>
<dbReference type="EMBL" id="JAGRRH010000015">
    <property type="protein sequence ID" value="KAG7356644.1"/>
    <property type="molecule type" value="Genomic_DNA"/>
</dbReference>
<accession>A0A9K3L6I0</accession>
<keyword evidence="3" id="KW-0788">Thiol protease</keyword>
<reference evidence="5" key="2">
    <citation type="submission" date="2021-04" db="EMBL/GenBank/DDBJ databases">
        <authorList>
            <person name="Podell S."/>
        </authorList>
    </citation>
    <scope>NUCLEOTIDE SEQUENCE</scope>
    <source>
        <strain evidence="5">Hildebrandi</strain>
    </source>
</reference>
<dbReference type="PROSITE" id="PS50600">
    <property type="entry name" value="ULP_PROTEASE"/>
    <property type="match status" value="1"/>
</dbReference>
<gene>
    <name evidence="5" type="ORF">IV203_001330</name>
</gene>
<evidence type="ECO:0000256" key="1">
    <source>
        <dbReference type="ARBA" id="ARBA00022670"/>
    </source>
</evidence>
<evidence type="ECO:0000256" key="3">
    <source>
        <dbReference type="ARBA" id="ARBA00022807"/>
    </source>
</evidence>
<feature type="domain" description="Ubiquitin-like protease family profile" evidence="4">
    <location>
        <begin position="358"/>
        <end position="540"/>
    </location>
</feature>
<dbReference type="Pfam" id="PF02902">
    <property type="entry name" value="Peptidase_C48"/>
    <property type="match status" value="1"/>
</dbReference>
<dbReference type="PANTHER" id="PTHR12606:SF1">
    <property type="entry name" value="UBIQUITIN-LIKE-SPECIFIC PROTEASE 1A"/>
    <property type="match status" value="1"/>
</dbReference>
<dbReference type="PANTHER" id="PTHR12606">
    <property type="entry name" value="SENTRIN/SUMO-SPECIFIC PROTEASE"/>
    <property type="match status" value="1"/>
</dbReference>
<protein>
    <submittedName>
        <fullName evidence="5">Ulp1 protease family protein</fullName>
    </submittedName>
</protein>
<keyword evidence="1 5" id="KW-0645">Protease</keyword>
<sequence length="571" mass="65662">MGIIGRFHSRRAREAMVSRKHTAAKRTMKTIVPKFDKHQERVVSATKASKDTSSAREIISASTKKSWEQSAASTGRFKFLTDQTVAVSSLTEANIQDVVLDLLQSTSSGSCSVLVMANALVQSMKCKESHAKGAEDGEFGIVAMLKGEAPPTDWWDRRSNYVKEEMRRRYEWTETLDRLLKMPSSRDEKVSSWEEAKTSLEKVLSFPSEDDVTALPPDYSDDPIAKKYSKKLDVALDEVSEQRHNLSTEERYNFRTVISKTDQLRKDIQSDEDLNSIVQRVKTDLTFNATLRDQQEYYEKLRQSDAIKQLEERRKLKEARERAASLLRPLTPEQRQIVEMAVRGPGREEEVIAQSGTDSVLRQSIRTLQPGQWLNDEVIHYFLVMLANRDEELCKKDPTRKRSHFFKSFFITKLLNEGDATCDGQYEYRNVKRWSKKVPGKDIFALDKIIFPVNMGNMHWICVVAFMTEKRIQVYDSMGSSGQTYLNAIFQYLKDEHMDKKKKPLPDEDQWQLIGTTRDTPQQRNGFDCGVFTCMFADFLSKDTPLAFTQEHINQCRERIALSIMSGKAIM</sequence>
<dbReference type="AlphaFoldDB" id="A0A9K3L6I0"/>
<evidence type="ECO:0000313" key="5">
    <source>
        <dbReference type="EMBL" id="KAG7356644.1"/>
    </source>
</evidence>
<dbReference type="OrthoDB" id="40380at2759"/>
<dbReference type="GO" id="GO:0006508">
    <property type="term" value="P:proteolysis"/>
    <property type="evidence" value="ECO:0007669"/>
    <property type="project" value="UniProtKB-KW"/>
</dbReference>
<dbReference type="GO" id="GO:0016929">
    <property type="term" value="F:deSUMOylase activity"/>
    <property type="evidence" value="ECO:0007669"/>
    <property type="project" value="TreeGrafter"/>
</dbReference>
<dbReference type="Proteomes" id="UP000693970">
    <property type="component" value="Unassembled WGS sequence"/>
</dbReference>
<evidence type="ECO:0000313" key="6">
    <source>
        <dbReference type="Proteomes" id="UP000693970"/>
    </source>
</evidence>